<feature type="region of interest" description="Disordered" evidence="1">
    <location>
        <begin position="199"/>
        <end position="225"/>
    </location>
</feature>
<feature type="compositionally biased region" description="Polar residues" evidence="1">
    <location>
        <begin position="204"/>
        <end position="213"/>
    </location>
</feature>
<feature type="region of interest" description="Disordered" evidence="1">
    <location>
        <begin position="1"/>
        <end position="47"/>
    </location>
</feature>
<feature type="region of interest" description="Disordered" evidence="1">
    <location>
        <begin position="85"/>
        <end position="104"/>
    </location>
</feature>
<sequence length="329" mass="33893">MTYPQQPYGGQGPSEQFPGQTPGHGQPSWYGAPQPGGFGAPPPPPPRRNTAAVVTVVALVVLVLGGLGFTGFVAPGFFLGDGGTAAPQAPTAPSTTSSSVPPSADPERLLEAVVEAFGAQDAKVLEDVACPEAGSAVHKVVEDVAPFRGAELVATRKTSADVAVGAVEVATKSKPEEYELKVVRDGDTWCWTNISRTDVGKTSAKPTSPTSAPTDPKTPTAGGKPVDPAALAAVQAFLDSVNAGDAAKAKTQLCADGIKKPQHVDELVGHDPDLRINTTKDGITAGPKSFQLYLQGTAKGQKIDGHSGNVWVTNYDGPWCVHAFSVVVI</sequence>
<protein>
    <recommendedName>
        <fullName evidence="5">DUF4878 domain-containing protein</fullName>
    </recommendedName>
</protein>
<name>A0ABW3R1G2_9PSEU</name>
<dbReference type="Proteomes" id="UP001597168">
    <property type="component" value="Unassembled WGS sequence"/>
</dbReference>
<keyword evidence="4" id="KW-1185">Reference proteome</keyword>
<accession>A0ABW3R1G2</accession>
<feature type="transmembrane region" description="Helical" evidence="2">
    <location>
        <begin position="51"/>
        <end position="74"/>
    </location>
</feature>
<keyword evidence="2" id="KW-0812">Transmembrane</keyword>
<dbReference type="RefSeq" id="WP_380727445.1">
    <property type="nucleotide sequence ID" value="NZ_JBHTLK010000194.1"/>
</dbReference>
<keyword evidence="2" id="KW-0472">Membrane</keyword>
<gene>
    <name evidence="3" type="ORF">ACFQ3T_27645</name>
</gene>
<organism evidence="3 4">
    <name type="scientific">Saccharothrix hoggarensis</name>
    <dbReference type="NCBI Taxonomy" id="913853"/>
    <lineage>
        <taxon>Bacteria</taxon>
        <taxon>Bacillati</taxon>
        <taxon>Actinomycetota</taxon>
        <taxon>Actinomycetes</taxon>
        <taxon>Pseudonocardiales</taxon>
        <taxon>Pseudonocardiaceae</taxon>
        <taxon>Saccharothrix</taxon>
    </lineage>
</organism>
<evidence type="ECO:0000313" key="4">
    <source>
        <dbReference type="Proteomes" id="UP001597168"/>
    </source>
</evidence>
<proteinExistence type="predicted"/>
<comment type="caution">
    <text evidence="3">The sequence shown here is derived from an EMBL/GenBank/DDBJ whole genome shotgun (WGS) entry which is preliminary data.</text>
</comment>
<keyword evidence="2" id="KW-1133">Transmembrane helix</keyword>
<evidence type="ECO:0008006" key="5">
    <source>
        <dbReference type="Google" id="ProtNLM"/>
    </source>
</evidence>
<evidence type="ECO:0000313" key="3">
    <source>
        <dbReference type="EMBL" id="MFD1150918.1"/>
    </source>
</evidence>
<evidence type="ECO:0000256" key="1">
    <source>
        <dbReference type="SAM" id="MobiDB-lite"/>
    </source>
</evidence>
<evidence type="ECO:0000256" key="2">
    <source>
        <dbReference type="SAM" id="Phobius"/>
    </source>
</evidence>
<feature type="compositionally biased region" description="Low complexity" evidence="1">
    <location>
        <begin position="85"/>
        <end position="102"/>
    </location>
</feature>
<dbReference type="EMBL" id="JBHTLK010000194">
    <property type="protein sequence ID" value="MFD1150918.1"/>
    <property type="molecule type" value="Genomic_DNA"/>
</dbReference>
<reference evidence="4" key="1">
    <citation type="journal article" date="2019" name="Int. J. Syst. Evol. Microbiol.">
        <title>The Global Catalogue of Microorganisms (GCM) 10K type strain sequencing project: providing services to taxonomists for standard genome sequencing and annotation.</title>
        <authorList>
            <consortium name="The Broad Institute Genomics Platform"/>
            <consortium name="The Broad Institute Genome Sequencing Center for Infectious Disease"/>
            <person name="Wu L."/>
            <person name="Ma J."/>
        </authorList>
    </citation>
    <scope>NUCLEOTIDE SEQUENCE [LARGE SCALE GENOMIC DNA]</scope>
    <source>
        <strain evidence="4">CCUG 60214</strain>
    </source>
</reference>